<evidence type="ECO:0000313" key="1">
    <source>
        <dbReference type="EMBL" id="KAI0086134.1"/>
    </source>
</evidence>
<dbReference type="Proteomes" id="UP001055072">
    <property type="component" value="Unassembled WGS sequence"/>
</dbReference>
<reference evidence="1" key="1">
    <citation type="journal article" date="2021" name="Environ. Microbiol.">
        <title>Gene family expansions and transcriptome signatures uncover fungal adaptations to wood decay.</title>
        <authorList>
            <person name="Hage H."/>
            <person name="Miyauchi S."/>
            <person name="Viragh M."/>
            <person name="Drula E."/>
            <person name="Min B."/>
            <person name="Chaduli D."/>
            <person name="Navarro D."/>
            <person name="Favel A."/>
            <person name="Norest M."/>
            <person name="Lesage-Meessen L."/>
            <person name="Balint B."/>
            <person name="Merenyi Z."/>
            <person name="de Eugenio L."/>
            <person name="Morin E."/>
            <person name="Martinez A.T."/>
            <person name="Baldrian P."/>
            <person name="Stursova M."/>
            <person name="Martinez M.J."/>
            <person name="Novotny C."/>
            <person name="Magnuson J.K."/>
            <person name="Spatafora J.W."/>
            <person name="Maurice S."/>
            <person name="Pangilinan J."/>
            <person name="Andreopoulos W."/>
            <person name="LaButti K."/>
            <person name="Hundley H."/>
            <person name="Na H."/>
            <person name="Kuo A."/>
            <person name="Barry K."/>
            <person name="Lipzen A."/>
            <person name="Henrissat B."/>
            <person name="Riley R."/>
            <person name="Ahrendt S."/>
            <person name="Nagy L.G."/>
            <person name="Grigoriev I.V."/>
            <person name="Martin F."/>
            <person name="Rosso M.N."/>
        </authorList>
    </citation>
    <scope>NUCLEOTIDE SEQUENCE</scope>
    <source>
        <strain evidence="1">CBS 384.51</strain>
    </source>
</reference>
<organism evidence="1 2">
    <name type="scientific">Irpex rosettiformis</name>
    <dbReference type="NCBI Taxonomy" id="378272"/>
    <lineage>
        <taxon>Eukaryota</taxon>
        <taxon>Fungi</taxon>
        <taxon>Dikarya</taxon>
        <taxon>Basidiomycota</taxon>
        <taxon>Agaricomycotina</taxon>
        <taxon>Agaricomycetes</taxon>
        <taxon>Polyporales</taxon>
        <taxon>Irpicaceae</taxon>
        <taxon>Irpex</taxon>
    </lineage>
</organism>
<sequence length="460" mass="50527">MSSEDELGELFSIGPTRGAPRQAKAGPSKPTAAAAKKANKTAQEKSKGDASNTSDVLVLSSDDDGRKTVRKDTTVKGKGKEPAANTKAAPQPNGKAKAKGKAKTDSVTSPDAMEIDSGGHTEEVAPVTRSSRTARTNVKPVPDAPSPPPPKRPKTDSALEAEVARLQRSLDDLAAQRDRLSEQLKEALEVRETEPERLLAESMARYEESIQSQQHLLQEQTTSLQNFGVLSNSNASQNLQFITRDAAAEESKGLTERVKKLEGTIRDKNSRISEFEAKFRTLEKQLEAEVQMAKEYREKNHPGKLGANGPVKAVNGSSTPLDHSVIKLYEDLTNFLITKVVRGQAAYAAFPDLHEETFHCTFTHVGSTYSKGSNPSIQFTLRHMWLPVDSEATTLPTSKKDLVEKVEYIPNLENESEEFKSALDFFKGPFIFERDQLHVFMRTLAARVSEFAGDSSDEEE</sequence>
<accession>A0ACB8TW22</accession>
<keyword evidence="2" id="KW-1185">Reference proteome</keyword>
<protein>
    <submittedName>
        <fullName evidence="1">Uncharacterized protein</fullName>
    </submittedName>
</protein>
<comment type="caution">
    <text evidence="1">The sequence shown here is derived from an EMBL/GenBank/DDBJ whole genome shotgun (WGS) entry which is preliminary data.</text>
</comment>
<name>A0ACB8TW22_9APHY</name>
<proteinExistence type="predicted"/>
<dbReference type="EMBL" id="MU274925">
    <property type="protein sequence ID" value="KAI0086134.1"/>
    <property type="molecule type" value="Genomic_DNA"/>
</dbReference>
<gene>
    <name evidence="1" type="ORF">BDY19DRAFT_996045</name>
</gene>
<evidence type="ECO:0000313" key="2">
    <source>
        <dbReference type="Proteomes" id="UP001055072"/>
    </source>
</evidence>